<name>A0A154WG22_9PROT</name>
<keyword evidence="1" id="KW-0732">Signal</keyword>
<protein>
    <recommendedName>
        <fullName evidence="4">YARHG domain-containing protein</fullName>
    </recommendedName>
</protein>
<dbReference type="Proteomes" id="UP000076400">
    <property type="component" value="Unassembled WGS sequence"/>
</dbReference>
<sequence>MWTWHLVLSVTAFFPALAPAAALAQSQPSTQRAGQIMPTGTFAIDDTQGQTIQHLSVLATQQTGRVVRLQTDLDAAFREGRAVALALSNVETEAALTQEEAAQLLCDIKAVRGEPCTAQTARITCTGSASCRQWVSSLSTGEQFILTEVERRQILDAMGYDFITGDQRVFDYRTADPEVAALWDKLVKEVLVSRQNGEIGTGKVSSTQAVTGATFSDRQVCTGEACEHTLTRAEREEVANRMGFDGAFGLGRFEEWRNATPARQEEFQRLVDEMGRSAR</sequence>
<evidence type="ECO:0000256" key="1">
    <source>
        <dbReference type="SAM" id="SignalP"/>
    </source>
</evidence>
<evidence type="ECO:0000313" key="2">
    <source>
        <dbReference type="EMBL" id="KZD12457.1"/>
    </source>
</evidence>
<evidence type="ECO:0008006" key="4">
    <source>
        <dbReference type="Google" id="ProtNLM"/>
    </source>
</evidence>
<evidence type="ECO:0000313" key="3">
    <source>
        <dbReference type="Proteomes" id="UP000076400"/>
    </source>
</evidence>
<organism evidence="2 3">
    <name type="scientific">Oceanibaculum pacificum</name>
    <dbReference type="NCBI Taxonomy" id="580166"/>
    <lineage>
        <taxon>Bacteria</taxon>
        <taxon>Pseudomonadati</taxon>
        <taxon>Pseudomonadota</taxon>
        <taxon>Alphaproteobacteria</taxon>
        <taxon>Rhodospirillales</taxon>
        <taxon>Oceanibaculaceae</taxon>
        <taxon>Oceanibaculum</taxon>
    </lineage>
</organism>
<feature type="signal peptide" evidence="1">
    <location>
        <begin position="1"/>
        <end position="24"/>
    </location>
</feature>
<reference evidence="2 3" key="1">
    <citation type="submission" date="2015-12" db="EMBL/GenBank/DDBJ databases">
        <title>Genome sequence of Oceanibaculum pacificum MCCC 1A02656.</title>
        <authorList>
            <person name="Lu L."/>
            <person name="Lai Q."/>
            <person name="Shao Z."/>
            <person name="Qian P."/>
        </authorList>
    </citation>
    <scope>NUCLEOTIDE SEQUENCE [LARGE SCALE GENOMIC DNA]</scope>
    <source>
        <strain evidence="2 3">MCCC 1A02656</strain>
    </source>
</reference>
<dbReference type="AlphaFoldDB" id="A0A154WG22"/>
<gene>
    <name evidence="2" type="ORF">AUP43_04715</name>
</gene>
<keyword evidence="3" id="KW-1185">Reference proteome</keyword>
<feature type="chain" id="PRO_5007602484" description="YARHG domain-containing protein" evidence="1">
    <location>
        <begin position="25"/>
        <end position="279"/>
    </location>
</feature>
<dbReference type="STRING" id="580166.AUP43_04715"/>
<proteinExistence type="predicted"/>
<dbReference type="RefSeq" id="WP_067552302.1">
    <property type="nucleotide sequence ID" value="NZ_LPXN01000024.1"/>
</dbReference>
<accession>A0A154WG22</accession>
<dbReference type="EMBL" id="LPXN01000024">
    <property type="protein sequence ID" value="KZD12457.1"/>
    <property type="molecule type" value="Genomic_DNA"/>
</dbReference>
<comment type="caution">
    <text evidence="2">The sequence shown here is derived from an EMBL/GenBank/DDBJ whole genome shotgun (WGS) entry which is preliminary data.</text>
</comment>